<dbReference type="Gene3D" id="3.60.10.10">
    <property type="entry name" value="Endonuclease/exonuclease/phosphatase"/>
    <property type="match status" value="1"/>
</dbReference>
<dbReference type="Pfam" id="PF14529">
    <property type="entry name" value="Exo_endo_phos_2"/>
    <property type="match status" value="1"/>
</dbReference>
<dbReference type="GO" id="GO:0071897">
    <property type="term" value="P:DNA biosynthetic process"/>
    <property type="evidence" value="ECO:0007669"/>
    <property type="project" value="UniProtKB-ARBA"/>
</dbReference>
<protein>
    <recommendedName>
        <fullName evidence="2">Reverse transcriptase domain-containing protein</fullName>
    </recommendedName>
</protein>
<dbReference type="InterPro" id="IPR036875">
    <property type="entry name" value="Znf_CCHC_sf"/>
</dbReference>
<feature type="coiled-coil region" evidence="1">
    <location>
        <begin position="490"/>
        <end position="540"/>
    </location>
</feature>
<dbReference type="PANTHER" id="PTHR19446">
    <property type="entry name" value="REVERSE TRANSCRIPTASES"/>
    <property type="match status" value="1"/>
</dbReference>
<dbReference type="SUPFAM" id="SSF56219">
    <property type="entry name" value="DNase I-like"/>
    <property type="match status" value="1"/>
</dbReference>
<dbReference type="AlphaFoldDB" id="A0AAV8V8G9"/>
<organism evidence="3 4">
    <name type="scientific">Exocentrus adspersus</name>
    <dbReference type="NCBI Taxonomy" id="1586481"/>
    <lineage>
        <taxon>Eukaryota</taxon>
        <taxon>Metazoa</taxon>
        <taxon>Ecdysozoa</taxon>
        <taxon>Arthropoda</taxon>
        <taxon>Hexapoda</taxon>
        <taxon>Insecta</taxon>
        <taxon>Pterygota</taxon>
        <taxon>Neoptera</taxon>
        <taxon>Endopterygota</taxon>
        <taxon>Coleoptera</taxon>
        <taxon>Polyphaga</taxon>
        <taxon>Cucujiformia</taxon>
        <taxon>Chrysomeloidea</taxon>
        <taxon>Cerambycidae</taxon>
        <taxon>Lamiinae</taxon>
        <taxon>Acanthocinini</taxon>
        <taxon>Exocentrus</taxon>
    </lineage>
</organism>
<evidence type="ECO:0000256" key="1">
    <source>
        <dbReference type="SAM" id="Coils"/>
    </source>
</evidence>
<dbReference type="InterPro" id="IPR000477">
    <property type="entry name" value="RT_dom"/>
</dbReference>
<dbReference type="InterPro" id="IPR001878">
    <property type="entry name" value="Znf_CCHC"/>
</dbReference>
<dbReference type="GO" id="GO:0008270">
    <property type="term" value="F:zinc ion binding"/>
    <property type="evidence" value="ECO:0007669"/>
    <property type="project" value="InterPro"/>
</dbReference>
<proteinExistence type="predicted"/>
<dbReference type="Pfam" id="PF00078">
    <property type="entry name" value="RVT_1"/>
    <property type="match status" value="1"/>
</dbReference>
<dbReference type="SUPFAM" id="SSF56672">
    <property type="entry name" value="DNA/RNA polymerases"/>
    <property type="match status" value="1"/>
</dbReference>
<dbReference type="InterPro" id="IPR036691">
    <property type="entry name" value="Endo/exonu/phosph_ase_sf"/>
</dbReference>
<dbReference type="PROSITE" id="PS50878">
    <property type="entry name" value="RT_POL"/>
    <property type="match status" value="1"/>
</dbReference>
<keyword evidence="4" id="KW-1185">Reference proteome</keyword>
<dbReference type="SUPFAM" id="SSF57756">
    <property type="entry name" value="Retrovirus zinc finger-like domains"/>
    <property type="match status" value="1"/>
</dbReference>
<sequence>MVRKSREGKLLIIAEKNDMDMIKKIQERIKETEGTVNAKISEPRRDRGIPIHVKDIDGIMKKEEVIQAIQMEVGKEGLITTGELRPYFAGNQALTAVLKREAAELLIKKGKIRVGLNICSVQEKVEVPKCYRCWSYKHLSKDCKGEADLSKACRKCGALDHLAKECQNEVFCISCKTAGHPAGGRNCPEFKVALKKAKQKAKTRWEAPTHRRKAAHDLLAAVCAIESIDIIIVCEPNENLLKKKGGWYADEQRDVCIITRRETVKVLGWGRGRGYVWIRTQEGTIYGVYISPNTEHEAFENILNNLENDIKDKGTKVALAGDFNAKSPWWGEGREDRRGATLVEWMGGNDMIIINEGNMPTFEREGSTSILDLTMATGNWAEKFKKWKVREEETLSLHKYIYFEIDDHKKKAVKKEKRKIDKEKCRQVLREGTRLDMGRIDLKICIDTLKGIKREITQRNGEVPRGNSVYWWTPEVAEERRRTIVARRELSRIRRRTQQRENDVEQKEREYKERRKSLKKLIMEQKKKCWEETLREVQNDPWGQGYKIVMKALGKEEPVVHLEETRKRNIIKELFPRAMEERLEDITEETEGEITREELEEAGKRIKEKKAPGPDGIPPEMVKILLEEKPEIMLQLMNTFYGQARFPDEWKQARLTLIHKPGKNQQVASSYRPICLLNVLGKVYESILTQKLQRELDRVGGLSDTQFGFRKGKTTIDAVELVVRTLERSSRVGWCALILVDVQNAFNSASLRNIQESLRRLGIDKHLVKTIDSYMKGRSISWNREELKVDRGVPQGAVLGPTLWNVSYNGVLRIPTEEGVKMVAYADDLAIIVEEQRMEKLNKTLRNVAKWMREHSLKLAPAKTEAIAMWGMKRARNIEFKLEGHRITPQKEVKYLGVIIDRGLIFGSHVEYACQKAEKSASALTRLMPNIGGAHMAKRKLLAEVVHSTVLYAAPTWAKAVVMRKYKEKLIGCQRKMAMRIISAYRTVSTEAALVIAGTIPMDLMVEERRSIYTAEGDKTEAMKEQRETTIRRWQVRWEGSTKGRWTWRLINDIKSWLNRKQGEVDYYITQALTGHGSFLSYLKKIGKTNDDACPECREPDTAYHTLFECERWLRERYQMRLEIGEEITAENLISKSCENQRNWEIIMGGVGRIMRRKEEELRNYGRA</sequence>
<dbReference type="GO" id="GO:0003676">
    <property type="term" value="F:nucleic acid binding"/>
    <property type="evidence" value="ECO:0007669"/>
    <property type="project" value="InterPro"/>
</dbReference>
<dbReference type="CDD" id="cd01650">
    <property type="entry name" value="RT_nLTR_like"/>
    <property type="match status" value="1"/>
</dbReference>
<dbReference type="Proteomes" id="UP001159042">
    <property type="component" value="Unassembled WGS sequence"/>
</dbReference>
<gene>
    <name evidence="3" type="ORF">NQ315_012824</name>
</gene>
<comment type="caution">
    <text evidence="3">The sequence shown here is derived from an EMBL/GenBank/DDBJ whole genome shotgun (WGS) entry which is preliminary data.</text>
</comment>
<evidence type="ECO:0000313" key="3">
    <source>
        <dbReference type="EMBL" id="KAJ8910377.1"/>
    </source>
</evidence>
<dbReference type="EMBL" id="JANEYG010000310">
    <property type="protein sequence ID" value="KAJ8910377.1"/>
    <property type="molecule type" value="Genomic_DNA"/>
</dbReference>
<keyword evidence="1" id="KW-0175">Coiled coil</keyword>
<reference evidence="3 4" key="1">
    <citation type="journal article" date="2023" name="Insect Mol. Biol.">
        <title>Genome sequencing provides insights into the evolution of gene families encoding plant cell wall-degrading enzymes in longhorned beetles.</title>
        <authorList>
            <person name="Shin N.R."/>
            <person name="Okamura Y."/>
            <person name="Kirsch R."/>
            <person name="Pauchet Y."/>
        </authorList>
    </citation>
    <scope>NUCLEOTIDE SEQUENCE [LARGE SCALE GENOMIC DNA]</scope>
    <source>
        <strain evidence="3">EAD_L_NR</strain>
    </source>
</reference>
<evidence type="ECO:0000313" key="4">
    <source>
        <dbReference type="Proteomes" id="UP001159042"/>
    </source>
</evidence>
<accession>A0AAV8V8G9</accession>
<evidence type="ECO:0000259" key="2">
    <source>
        <dbReference type="PROSITE" id="PS50878"/>
    </source>
</evidence>
<dbReference type="Gene3D" id="4.10.60.10">
    <property type="entry name" value="Zinc finger, CCHC-type"/>
    <property type="match status" value="1"/>
</dbReference>
<name>A0AAV8V8G9_9CUCU</name>
<dbReference type="Pfam" id="PF00098">
    <property type="entry name" value="zf-CCHC"/>
    <property type="match status" value="1"/>
</dbReference>
<dbReference type="SMART" id="SM00343">
    <property type="entry name" value="ZnF_C2HC"/>
    <property type="match status" value="3"/>
</dbReference>
<dbReference type="InterPro" id="IPR043502">
    <property type="entry name" value="DNA/RNA_pol_sf"/>
</dbReference>
<dbReference type="InterPro" id="IPR005135">
    <property type="entry name" value="Endo/exonuclease/phosphatase"/>
</dbReference>
<dbReference type="CDD" id="cd09077">
    <property type="entry name" value="R1-I-EN"/>
    <property type="match status" value="1"/>
</dbReference>
<feature type="domain" description="Reverse transcriptase" evidence="2">
    <location>
        <begin position="639"/>
        <end position="900"/>
    </location>
</feature>
<dbReference type="GO" id="GO:0003824">
    <property type="term" value="F:catalytic activity"/>
    <property type="evidence" value="ECO:0007669"/>
    <property type="project" value="InterPro"/>
</dbReference>